<evidence type="ECO:0000313" key="9">
    <source>
        <dbReference type="EMBL" id="CAA7055948.1"/>
    </source>
</evidence>
<evidence type="ECO:0000256" key="1">
    <source>
        <dbReference type="ARBA" id="ARBA00004575"/>
    </source>
</evidence>
<gene>
    <name evidence="9" type="ORF">MERR_LOCUS43184</name>
</gene>
<sequence>MEHSSVFVRRSSDFIVVILFLNLISVVSSDELVFLVGETVSQQVTPRTEVVMDSSNRTSICERLHVNGLQRLEHIDKYAHSLKLILSSNISNNPRTSIDVCFHRNSSRGIGMCPHNQWKRLSKGSWVGVMSPFDYKILDIRTFGGSGSSKAITLEFSAKQEFFMYRIVFLVMGVVLLSFSSTLSISLAFYYFCAMSMGIIILVTLFISQGVKRLPSRGKSRLELFLYSSMIGVGGYFLQYIHGLIQHLLMQIGISEDLYNTLVTLLGAFVCLFGAWSGFWTVKRLLVTKYGSIDITTSIFVSWTIRAFAVLLILQSSVDPLLAGGALISGILISQLLKSISRKMLSQRIYEQDDETESCSHATTTFASPFPKGINKKLPRTIIPLSDSDTFPSSFHKTPQGRRKLTKEELEKFSRESTEKAVMELVSSPGFGEWAAKNAKRISVNPREESSGELTDTVKRRRWLLKS</sequence>
<feature type="transmembrane region" description="Helical" evidence="8">
    <location>
        <begin position="163"/>
        <end position="183"/>
    </location>
</feature>
<accession>A0A6D2KV50</accession>
<comment type="caution">
    <text evidence="9">The sequence shown here is derived from an EMBL/GenBank/DDBJ whole genome shotgun (WGS) entry which is preliminary data.</text>
</comment>
<protein>
    <submittedName>
        <fullName evidence="9">Uncharacterized protein</fullName>
    </submittedName>
</protein>
<feature type="transmembrane region" description="Helical" evidence="8">
    <location>
        <begin position="294"/>
        <end position="314"/>
    </location>
</feature>
<keyword evidence="5 8" id="KW-1133">Transmembrane helix</keyword>
<evidence type="ECO:0000256" key="4">
    <source>
        <dbReference type="ARBA" id="ARBA00022729"/>
    </source>
</evidence>
<dbReference type="OrthoDB" id="1890267at2759"/>
<evidence type="ECO:0000256" key="6">
    <source>
        <dbReference type="ARBA" id="ARBA00023136"/>
    </source>
</evidence>
<dbReference type="GO" id="GO:0005637">
    <property type="term" value="C:nuclear inner membrane"/>
    <property type="evidence" value="ECO:0007669"/>
    <property type="project" value="UniProtKB-SubCell"/>
</dbReference>
<dbReference type="EMBL" id="CACVBM020001618">
    <property type="protein sequence ID" value="CAA7055948.1"/>
    <property type="molecule type" value="Genomic_DNA"/>
</dbReference>
<dbReference type="Pfam" id="PF10225">
    <property type="entry name" value="NEMP"/>
    <property type="match status" value="1"/>
</dbReference>
<organism evidence="9 10">
    <name type="scientific">Microthlaspi erraticum</name>
    <dbReference type="NCBI Taxonomy" id="1685480"/>
    <lineage>
        <taxon>Eukaryota</taxon>
        <taxon>Viridiplantae</taxon>
        <taxon>Streptophyta</taxon>
        <taxon>Embryophyta</taxon>
        <taxon>Tracheophyta</taxon>
        <taxon>Spermatophyta</taxon>
        <taxon>Magnoliopsida</taxon>
        <taxon>eudicotyledons</taxon>
        <taxon>Gunneridae</taxon>
        <taxon>Pentapetalae</taxon>
        <taxon>rosids</taxon>
        <taxon>malvids</taxon>
        <taxon>Brassicales</taxon>
        <taxon>Brassicaceae</taxon>
        <taxon>Coluteocarpeae</taxon>
        <taxon>Microthlaspi</taxon>
    </lineage>
</organism>
<evidence type="ECO:0000256" key="5">
    <source>
        <dbReference type="ARBA" id="ARBA00022989"/>
    </source>
</evidence>
<proteinExistence type="inferred from homology"/>
<feature type="transmembrane region" description="Helical" evidence="8">
    <location>
        <begin position="262"/>
        <end position="282"/>
    </location>
</feature>
<evidence type="ECO:0000256" key="2">
    <source>
        <dbReference type="ARBA" id="ARBA00005748"/>
    </source>
</evidence>
<comment type="subcellular location">
    <subcellularLocation>
        <location evidence="1">Nucleus inner membrane</location>
        <topology evidence="1">Multi-pass membrane protein</topology>
        <orientation evidence="1">Nucleoplasmic side</orientation>
    </subcellularLocation>
</comment>
<keyword evidence="10" id="KW-1185">Reference proteome</keyword>
<feature type="transmembrane region" description="Helical" evidence="8">
    <location>
        <begin position="320"/>
        <end position="337"/>
    </location>
</feature>
<evidence type="ECO:0000256" key="8">
    <source>
        <dbReference type="SAM" id="Phobius"/>
    </source>
</evidence>
<evidence type="ECO:0000256" key="3">
    <source>
        <dbReference type="ARBA" id="ARBA00022692"/>
    </source>
</evidence>
<evidence type="ECO:0000256" key="7">
    <source>
        <dbReference type="ARBA" id="ARBA00023242"/>
    </source>
</evidence>
<feature type="transmembrane region" description="Helical" evidence="8">
    <location>
        <begin position="189"/>
        <end position="212"/>
    </location>
</feature>
<comment type="similarity">
    <text evidence="2">Belongs to the NEMP family.</text>
</comment>
<keyword evidence="7" id="KW-0539">Nucleus</keyword>
<evidence type="ECO:0000313" key="10">
    <source>
        <dbReference type="Proteomes" id="UP000467841"/>
    </source>
</evidence>
<dbReference type="PANTHER" id="PTHR31587:SF4">
    <property type="entry name" value="TRANSMEMBRANE PROTEIN (DUF2215)"/>
    <property type="match status" value="1"/>
</dbReference>
<feature type="transmembrane region" description="Helical" evidence="8">
    <location>
        <begin position="224"/>
        <end position="242"/>
    </location>
</feature>
<reference evidence="9" key="1">
    <citation type="submission" date="2020-01" db="EMBL/GenBank/DDBJ databases">
        <authorList>
            <person name="Mishra B."/>
        </authorList>
    </citation>
    <scope>NUCLEOTIDE SEQUENCE [LARGE SCALE GENOMIC DNA]</scope>
</reference>
<keyword evidence="4" id="KW-0732">Signal</keyword>
<keyword evidence="6 8" id="KW-0472">Membrane</keyword>
<keyword evidence="3 8" id="KW-0812">Transmembrane</keyword>
<dbReference type="Proteomes" id="UP000467841">
    <property type="component" value="Unassembled WGS sequence"/>
</dbReference>
<dbReference type="PANTHER" id="PTHR31587">
    <property type="entry name" value="TRANSMEMBRANE PROTEIN (DUF2215)"/>
    <property type="match status" value="1"/>
</dbReference>
<dbReference type="AlphaFoldDB" id="A0A6D2KV50"/>
<name>A0A6D2KV50_9BRAS</name>
<dbReference type="InterPro" id="IPR019358">
    <property type="entry name" value="NEMP_fam"/>
</dbReference>
<feature type="transmembrane region" description="Helical" evidence="8">
    <location>
        <begin position="14"/>
        <end position="37"/>
    </location>
</feature>